<proteinExistence type="predicted"/>
<dbReference type="Proteomes" id="UP000654345">
    <property type="component" value="Unassembled WGS sequence"/>
</dbReference>
<keyword evidence="2" id="KW-1185">Reference proteome</keyword>
<evidence type="ECO:0000313" key="1">
    <source>
        <dbReference type="EMBL" id="GHO53741.1"/>
    </source>
</evidence>
<evidence type="ECO:0008006" key="3">
    <source>
        <dbReference type="Google" id="ProtNLM"/>
    </source>
</evidence>
<gene>
    <name evidence="1" type="ORF">KSB_22160</name>
</gene>
<name>A0ABQ3ULX3_9CHLR</name>
<comment type="caution">
    <text evidence="1">The sequence shown here is derived from an EMBL/GenBank/DDBJ whole genome shotgun (WGS) entry which is preliminary data.</text>
</comment>
<organism evidence="1 2">
    <name type="scientific">Ktedonobacter robiniae</name>
    <dbReference type="NCBI Taxonomy" id="2778365"/>
    <lineage>
        <taxon>Bacteria</taxon>
        <taxon>Bacillati</taxon>
        <taxon>Chloroflexota</taxon>
        <taxon>Ktedonobacteria</taxon>
        <taxon>Ktedonobacterales</taxon>
        <taxon>Ktedonobacteraceae</taxon>
        <taxon>Ktedonobacter</taxon>
    </lineage>
</organism>
<evidence type="ECO:0000313" key="2">
    <source>
        <dbReference type="Proteomes" id="UP000654345"/>
    </source>
</evidence>
<sequence>MRPNDPNASQAFPLMLRVEIGQDFRITQGPIFANFQSTVTFLHLSIHLPVRAGKAIFFRESKRRLHLVKQVPVIVFESQGIVAVLLDNLLGNLGLRPIASMVTMQPYAHQLL</sequence>
<dbReference type="EMBL" id="BNJG01000001">
    <property type="protein sequence ID" value="GHO53741.1"/>
    <property type="molecule type" value="Genomic_DNA"/>
</dbReference>
<accession>A0ABQ3ULX3</accession>
<reference evidence="1 2" key="1">
    <citation type="journal article" date="2021" name="Int. J. Syst. Evol. Microbiol.">
        <title>Reticulibacter mediterranei gen. nov., sp. nov., within the new family Reticulibacteraceae fam. nov., and Ktedonospora formicarum gen. nov., sp. nov., Ktedonobacter robiniae sp. nov., Dictyobacter formicarum sp. nov. and Dictyobacter arantiisoli sp. nov., belonging to the class Ktedonobacteria.</title>
        <authorList>
            <person name="Yabe S."/>
            <person name="Zheng Y."/>
            <person name="Wang C.M."/>
            <person name="Sakai Y."/>
            <person name="Abe K."/>
            <person name="Yokota A."/>
            <person name="Donadio S."/>
            <person name="Cavaletti L."/>
            <person name="Monciardini P."/>
        </authorList>
    </citation>
    <scope>NUCLEOTIDE SEQUENCE [LARGE SCALE GENOMIC DNA]</scope>
    <source>
        <strain evidence="1 2">SOSP1-30</strain>
    </source>
</reference>
<protein>
    <recommendedName>
        <fullName evidence="3">CheW-like domain-containing protein</fullName>
    </recommendedName>
</protein>